<reference evidence="1" key="2">
    <citation type="submission" date="2018-10" db="UniProtKB">
        <authorList>
            <consortium name="EnsemblPlants"/>
        </authorList>
    </citation>
    <scope>IDENTIFICATION</scope>
</reference>
<dbReference type="OrthoDB" id="653656at2759"/>
<dbReference type="Gramene" id="TraesLAC7D03G04430550.1">
    <property type="protein sequence ID" value="TraesLAC7D03G04430550.1.CDS1"/>
    <property type="gene ID" value="TraesLAC7D03G04430550"/>
</dbReference>
<dbReference type="Gramene" id="TraesSTA7D03G04476260.1">
    <property type="protein sequence ID" value="TraesSTA7D03G04476260.1.CDS1"/>
    <property type="gene ID" value="TraesSTA7D03G04476260"/>
</dbReference>
<dbReference type="InterPro" id="IPR008974">
    <property type="entry name" value="TRAF-like"/>
</dbReference>
<dbReference type="Gramene" id="TraesMAC7D03G04474650.1">
    <property type="protein sequence ID" value="TraesMAC7D03G04474650.1.CDS1"/>
    <property type="gene ID" value="TraesMAC7D03G04474650"/>
</dbReference>
<protein>
    <recommendedName>
        <fullName evidence="3">MATH domain-containing protein</fullName>
    </recommendedName>
</protein>
<dbReference type="Gramene" id="TraesCAD_scaffold_023498_01G000200.1">
    <property type="protein sequence ID" value="TraesCAD_scaffold_023498_01G000200.1"/>
    <property type="gene ID" value="TraesCAD_scaffold_023498_01G000200"/>
</dbReference>
<dbReference type="Gramene" id="TraesCS7D03G1215800.1">
    <property type="protein sequence ID" value="TraesCS7D03G1215800.1.CDS1"/>
    <property type="gene ID" value="TraesCS7D03G1215800"/>
</dbReference>
<dbReference type="PANTHER" id="PTHR26379">
    <property type="entry name" value="BTB/POZ AND MATH DOMAIN-CONTAINING PROTEIN 1"/>
    <property type="match status" value="1"/>
</dbReference>
<evidence type="ECO:0000313" key="1">
    <source>
        <dbReference type="EnsemblPlants" id="TraesCS7D02G514200.1.cds1"/>
    </source>
</evidence>
<dbReference type="STRING" id="4565.A0A3B6TSS5"/>
<dbReference type="InterPro" id="IPR002083">
    <property type="entry name" value="MATH/TRAF_dom"/>
</dbReference>
<dbReference type="AlphaFoldDB" id="A0A3B6TSS5"/>
<dbReference type="PANTHER" id="PTHR26379:SF453">
    <property type="entry name" value="MATH DOMAIN-CONTAINING PROTEIN"/>
    <property type="match status" value="1"/>
</dbReference>
<dbReference type="Gramene" id="TraesARI7D03G04559510.1">
    <property type="protein sequence ID" value="TraesARI7D03G04559510.1.CDS1"/>
    <property type="gene ID" value="TraesARI7D03G04559510"/>
</dbReference>
<dbReference type="Gramene" id="TraesPARA_EIv1.0_2633100.1">
    <property type="protein sequence ID" value="TraesPARA_EIv1.0_2633100.1.CDS1"/>
    <property type="gene ID" value="TraesPARA_EIv1.0_2633100"/>
</dbReference>
<dbReference type="Gramene" id="TraesSYM7D03G04537130.1">
    <property type="protein sequence ID" value="TraesSYM7D03G04537130.1.CDS1"/>
    <property type="gene ID" value="TraesSYM7D03G04537130"/>
</dbReference>
<dbReference type="Gramene" id="TraesROB_scaffold_007203_01G000200.1">
    <property type="protein sequence ID" value="TraesROB_scaffold_007203_01G000200.1"/>
    <property type="gene ID" value="TraesROB_scaffold_007203_01G000200"/>
</dbReference>
<dbReference type="EnsemblPlants" id="TraesCS7D02G514200.1">
    <property type="protein sequence ID" value="TraesCS7D02G514200.1.cds1"/>
    <property type="gene ID" value="TraesCS7D02G514200"/>
</dbReference>
<organism evidence="1">
    <name type="scientific">Triticum aestivum</name>
    <name type="common">Wheat</name>
    <dbReference type="NCBI Taxonomy" id="4565"/>
    <lineage>
        <taxon>Eukaryota</taxon>
        <taxon>Viridiplantae</taxon>
        <taxon>Streptophyta</taxon>
        <taxon>Embryophyta</taxon>
        <taxon>Tracheophyta</taxon>
        <taxon>Spermatophyta</taxon>
        <taxon>Magnoliopsida</taxon>
        <taxon>Liliopsida</taxon>
        <taxon>Poales</taxon>
        <taxon>Poaceae</taxon>
        <taxon>BOP clade</taxon>
        <taxon>Pooideae</taxon>
        <taxon>Triticodae</taxon>
        <taxon>Triticeae</taxon>
        <taxon>Triticinae</taxon>
        <taxon>Triticum</taxon>
    </lineage>
</organism>
<dbReference type="SUPFAM" id="SSF49599">
    <property type="entry name" value="TRAF domain-like"/>
    <property type="match status" value="1"/>
</dbReference>
<sequence>MGSTTSRSAPVTLSVPVRGYSKLLRSPDRLTVDNLLFRDLLWDIHVQSMDFDENGLADTLVVSVVINFMLHGFKSYAGTHITLEILDETGEHTVFHKESSRDTIGKQNKGSFILCVRRRELEASSCVSAHYDKFTVRCTLKKMQQATKRRCLFGSLCKSNAVLEPPKVAMVGSHTLTVCSVSKLSATLRNGECIYSTHFAVGGSTWYLKFCPRWLQSGILWLVFASKGDEMTPTTAEFSFEFEGLVNLESQTTRHTFDRDNDDFYYHLKYTGTWPTQDDRLVVRCCLAVVTPEEVRTTIPTCSTESVLTPLLSAMHR</sequence>
<dbReference type="Gramene" id="TraesLDM7D03G04489550.1">
    <property type="protein sequence ID" value="TraesLDM7D03G04489550.1.CDS1"/>
    <property type="gene ID" value="TraesLDM7D03G04489550"/>
</dbReference>
<dbReference type="CDD" id="cd00121">
    <property type="entry name" value="MATH"/>
    <property type="match status" value="1"/>
</dbReference>
<dbReference type="Gene3D" id="2.60.210.10">
    <property type="entry name" value="Apoptosis, Tumor Necrosis Factor Receptor Associated Protein 2, Chain A"/>
    <property type="match status" value="1"/>
</dbReference>
<accession>A0A3B6TSS5</accession>
<dbReference type="Gramene" id="TraesJUL7D03G04527280.1">
    <property type="protein sequence ID" value="TraesJUL7D03G04527280.1.CDS1"/>
    <property type="gene ID" value="TraesJUL7D03G04527280"/>
</dbReference>
<dbReference type="GO" id="GO:0016567">
    <property type="term" value="P:protein ubiquitination"/>
    <property type="evidence" value="ECO:0007669"/>
    <property type="project" value="InterPro"/>
</dbReference>
<dbReference type="InterPro" id="IPR045005">
    <property type="entry name" value="BPM1-6"/>
</dbReference>
<dbReference type="Gramene" id="TraesJAG7D03G04466550.1">
    <property type="protein sequence ID" value="TraesJAG7D03G04466550.1.CDS1"/>
    <property type="gene ID" value="TraesJAG7D03G04466550"/>
</dbReference>
<evidence type="ECO:0008006" key="3">
    <source>
        <dbReference type="Google" id="ProtNLM"/>
    </source>
</evidence>
<dbReference type="Gramene" id="TraesWEE_scaffold_004328_01G000200.1">
    <property type="protein sequence ID" value="TraesWEE_scaffold_004328_01G000200.1"/>
    <property type="gene ID" value="TraesWEE_scaffold_004328_01G000200"/>
</dbReference>
<dbReference type="Proteomes" id="UP000019116">
    <property type="component" value="Chromosome 7D"/>
</dbReference>
<dbReference type="Gramene" id="TraesCS7D02G514200.1">
    <property type="protein sequence ID" value="TraesCS7D02G514200.1.cds1"/>
    <property type="gene ID" value="TraesCS7D02G514200"/>
</dbReference>
<dbReference type="SMR" id="A0A3B6TSS5"/>
<proteinExistence type="predicted"/>
<dbReference type="Gramene" id="TraesCLE_scaffold_056769_01G000100.1">
    <property type="protein sequence ID" value="TraesCLE_scaffold_056769_01G000100.1"/>
    <property type="gene ID" value="TraesCLE_scaffold_056769_01G000100"/>
</dbReference>
<keyword evidence="2" id="KW-1185">Reference proteome</keyword>
<name>A0A3B6TSS5_WHEAT</name>
<reference evidence="1" key="1">
    <citation type="submission" date="2018-08" db="EMBL/GenBank/DDBJ databases">
        <authorList>
            <person name="Rossello M."/>
        </authorList>
    </citation>
    <scope>NUCLEOTIDE SEQUENCE [LARGE SCALE GENOMIC DNA]</scope>
    <source>
        <strain evidence="1">cv. Chinese Spring</strain>
    </source>
</reference>
<dbReference type="Gramene" id="TraesNOR7D03G04531330.1">
    <property type="protein sequence ID" value="TraesNOR7D03G04531330.1.CDS1"/>
    <property type="gene ID" value="TraesNOR7D03G04531330"/>
</dbReference>
<evidence type="ECO:0000313" key="2">
    <source>
        <dbReference type="Proteomes" id="UP000019116"/>
    </source>
</evidence>